<sequence length="4597" mass="519136">MSSDFFSGDDLVERGSIPLDIDNVHMLLQVEQEQIQKRTFTNWVNAQLVKRQPPSAVVDLFSDFRDGSKLLDLLEVMSGQRISRERGRGMFQHRSNIEKALSFLKKKSIKLVNINIPDIIDGKPSIILGLIWTIILQYHIEELASGLSFDSRQSSMESLATLDSRSTLSSRSASSSPLPPRGSPLHNRFRVSAKKALLLWVREQCHKAGCSINVKDFKGSWRSGVVFLAVLYALRPDLVDLSKARTRSNKQNLEEAFGIAERALRIPRLLEPDDVDVRDPDEKSIMTYVAQFLQYSQDLPVPEEEMQIQYLAPSKSPSPINLPVYYTPAISASPLRQATSDRKSQEVTCWLVQAYDELLEGWDSTEGESYSERYQVFQTFLVSFNEQRRPIMPLLTAMRRSPKLSEEQRALREAWEALTEKLREYKIELDMSLPAPLDTVARWLLRTEGALGEEEGDPQDHGHAADEAREKQELLKVCLEEMPQQLKTFQSFQNLDEYGNLMVPIEKMEELKRRFTSVRVTAKYHGIKLDYQENRHTVLDLLGQIRAKLRVWKRPYISPEAVRMLLQEWHEVVNTQDLPSVLEAALHKLKQISEKYSSKSALAADYHHVSQQIKQLEEDAAVVLEEVTKSKTTMGQVLSAWDSYSDCLSSLQAWLEQSSATFSHGPRAQVTPESMAEWGSRQAQLNEVGNFLIESTDPHTSRTLAEELRRLNMLWAEFVKRNTFDNVAEPSADVHATPQDPQALIKEATLILREPLEVMAAPLRTYQKRIQFTIRKIKEVDLGSLAPSPEVSADQLQKLKQAIPEVLQTLFEAEQVCADLQHSVSSLDCRVAELLHWEIEARELYQLLRGAERQKQKQQRHQVPQAKALISRGLQLEGQVVTEEQDLQVMVATIQKNSPIQHLHASAMQDKVRAAVAQSQETVGMLSSLGSRRDRSRSPPEEPPSKVFIQTKEKPQLLRESDNRQPIQKLETKIQSQPHVQPMAQPQIHPQTIPQPQIQAHSKVQPQTHESSIIITHPESITQAHSYPQPMDQIHAQAMAQVNFHHQPRTQPLVPTQSLTPQLTQAQALVQPQSHLQPIIQFPTHTQPQLQHLGHVSKDHLQTHAQVRASSLMTTQHSQAKPQSQLYPQGYPCVQEWTPKPELQNQAIPPPYPQKMGQAPQSQGFPAVQPQWAQTGPQQGPQIGPSAYSHKGTQPWAQTQPQIRPHSPLQQHTQITGYNMVHIQTQKGQVQQSPWVQALPQHQPQSLEYSGVQPHTQHHPQPQIQSQIPHQSQPPHQVCSQPPLQPQEQTYLLAQFQTHIQAQPSVQAQHHKTQQPQSSVQFEQPFPEPRHQAQLLPQEKAHSLVQAKGGLPPQPKLVPQSVVQSPAQPKTESQTQPRAPQPRTQSLIESKAESSPQTKLQVQMVQQPKPQSPTQPQIQSPTQPKPQIISQPKPHTQVPQQPQPQAHSPPLPKAQTTLQCNAQSSSQATPQTQTLPDSKPPSQLPPKTKPPPQPQNLPLSHDGVLPQSKTEPLEFCIKPPALAQAPPQAYTEAYAKAQALARNGFEEAKHCLQEHILEAISIFKDKPISPEQISVKKETLRTLDPELLEEFLRAAKGMEAFCTPSQLRDMESFTQSVRTQWEACFSEDGSFTQAEQHLKVLKELCDTLSPEDTHRLAQTQLRECEKTLAAIQHQFSGDQDAPHPDSRAPAVFSVDLSTQKEPSKPSDEAHVSVEVSQVSLKTATVEKGDAETQASIEEEGTKKEALERYETSKRTLQAQLAKNEQSLKDIPSDSVSLKGLHTRLQEIQFLRQETETLWSEYANQCSQHSGNTGLEQEKAELQEQWRDQQSDLQRRGSSLGTALRQIDSTENHMVDFNDRLDRYLRQPKDITAFTLTNTNILKDIKELDDNIQSELDQLSRLDSESSDLDPRDRFPLSREVETHRTSLDQLRQQVRKSEAAARALDRFLISLRTVDEDISGVQGAPCSDAVGLQDCHSKLALIKQSIESLKEKAPQLDLLLQGARLTVTRDGFPASCLDMVLALLRRLEDTDSGLSGQEQELKKDTQSRSLGVRKRTLLGQLRKLQDTIEMQGLREPTMPAVQHRLRALTDLDGQLQAHYAELQNLRDLQGKQGGGEHLQQELETQWKMIQRGFSDRKKQCNTLLELLKKFQSCRTHLSNTIQRAEQTINDKASYMGKDNLQKSINKVRDIKEELRGLGTCMEDMRGASRQLQSQLKTFPDCSETSFETEADKLMDSWLDVTEKTDAYMDNLRVGLELWEKQLMLGGEVDSWAGAKLALFAESHPFHNEQQIFAMRDEIHANEENIEHFHKKLVEIQGMLQSQEAPLELQVIETQLRKRMEQVKELFTDCTDVFEELIAVKKHLAEKMEECQSAVEKIQCSLTKVDASGPNVESQIQDLCDDLETQEKQAEDVFKEVGLVSSVASPQVLEALSVDSSKLRDAISRTKEMVHLKQEERDKGLLEVIKNEKQSFEEWFQDLQLSVNECFENPESITHVETSLQRLIGFLKSKDAERRLDQLKDELERGSQQIPPQQFSELRSWLKEQQKEVGMFRTHCHKRQKEMESLLMDLDSLQKQHDNFRDWLQTKEKQSVLSDKVRLLLKDLQDESGKAETLCELLASVRRQGVRAENLLKDSDNLLQRYRNLKARLQKQVETQSTLEEEYDKFKNHAESTRTWITDLLQPLNSAVRDTQPEEIKSTAQVILNSKPKVDLKLNSLRSQSQCLCEQEYIQERDRQKVQQLVGELDEQWRQALQTAEEALNKAQTQAQIDEDLGAFKTQIDKIQTSIRDQEDKLHSVVGHMHVEEKLQIAKAILNSRPEGDSKLQHLKQQCQGLCDNQDLDESRRQCVNSALRHTEEKWKKILQAAEEALNEAEAEAATERDLNVFKTQSQSIQSWIEEQRQKLSFIDSTAQHEEKLKIAQAFRTLTPEGQSRLLNLKRQCDSLCEHLEKSRVPEVQQLLKERELQWNTVLQAARQAEHQSLLDDFDTQSKNTQSWIREQQQKLQSVGSHTPPGERCHTAQTILSFKADGDCKVNNLRRRGQSLCDHQDTEEGTKVSAQQTVRETEEQWRTLLQAAKQVDAAAAGQVAQETERRKLELRKFDAQQQDTGRWLGDVQQQLDSVSTQTKSEDRLQTVIAIMSSKPDGDSKLQELRGQGQSLCGQDLEGHIKQEVQQKVRGAEEQWTGILRDAKEARDQVERQCALEDQLKEYEALKENTRMWLQEKQQSLIPLDSQPDPRKTLTTAQTILSCKPEGDSKLTELRRQCQSLSDQEDLGESKKHEAQEMIKDSEEQWRTIVQAAEKALEKAELQSSLTRELEAFRTQTVCIQTWVKELQERADSKGKGVQGNQAQIKDKLDTAQVILSSKASGEAQVTELARRAQSLCDREDLEKAKKLEVQKTAEDTEHQWRAVLQAAEEAQRQLKVVVESMASYQYKQGQAETRLSELQKQASNLPHIFPWPGLGERRQAVELAQTLRDQSIALAPVLSELHTQAAELLEITQDPGWHDASLRAMKESIPALLKELTDAVANLEHGILTERQCTQLVEQHEAAQDWLREQVKGLGTPPSDRQGLLSTVNTLKALLQTVDREQREMKELDSARDRLISLCTPGGQDSLTLEVSHLHDLCAMSGQEVKERLTVCEMHLKELESQLARRTQGLKERTAALQWELRSLDQALSYSEPQNNIAQLQKQWHSLQNCKKLLEDLGVKVCDLHQEIKTAPAASELPAEIVNAIETLSKQHHSLTSRLTECQGTCSTNTARCLTDCLHNLQLWIQEKTSESFSSVQVTLDDGERLQVCLREALSHQEFLTDCLTQDLFEKLEIEVSKTLREAVAHKASLSHNVKELDKEGEQKQPDIQSTDVLHCYKEETKTSVVATQRKIKRSSETLREVNVQQNIPLTEKAIENESSLSAEPIKIEAKTLKLTMTTTMEGSRSSDVEKAKIKSPIPLCVSESMEAKTCQSSLEGQFKGVTAEPITEKIQFADEEPELIGKVFEKSAHVVSDKTNSDGQKPSSTPDESTTRESESPEHSHLDVARVTEKPDTLKAVIVEEAKVIPARRKSKEGSDSPKPSSTPDVVTRPTESTIKEKGKLSPTKRKSKGLKDSPQLSPKDVSEAMKEPVRQTSLDQREDVILKDTKLLPTARKSQSLDVSAVIEPVSVISRTIDVQPKETGKEQESGVSVSNKQAVMVSAETTIVEEVDLSTTTEMSKSPELSQLDEDRVSEKPDTQKTEDVIAEETKVIPARRKSKKASDSQKPSSTPDVVTGPTESTTVETVNLSPTKRKSKGLKAFPDLSSKDATEGGEKLQRAEVLVLQPDQQASIKEHKITSVVEAEAPQIGADQISVKGDKVPEKKDLTSSNVQSGKSAVEETPVQVKFQKQSQPEHLVKLATHGVDAPLTVVQEKSVKIEKIHKEADVRSLPPSIPAGQVEDEKASVISAREPKIEITQTSMKDGKVAGTPKKIAAEVKAKGEVQQIRPERQEVVSHTDSTQHAEIGLTKGSTVQTTKLETKQSSTETTVEQPKEVKDAKRELRAQLEDTKVFPKDLHEAPQSVDEKSDRVEKSYKGAEVLVLQPDQQASIKEHKITSVVEARPHRSVPIK</sequence>
<reference evidence="9" key="1">
    <citation type="submission" date="2023-07" db="EMBL/GenBank/DDBJ databases">
        <title>Chromosome-level Genome Assembly of Striped Snakehead (Channa striata).</title>
        <authorList>
            <person name="Liu H."/>
        </authorList>
    </citation>
    <scope>NUCLEOTIDE SEQUENCE</scope>
    <source>
        <strain evidence="9">Gz</strain>
        <tissue evidence="9">Muscle</tissue>
    </source>
</reference>
<evidence type="ECO:0000256" key="2">
    <source>
        <dbReference type="ARBA" id="ARBA00022553"/>
    </source>
</evidence>
<dbReference type="SMART" id="SM00150">
    <property type="entry name" value="SPEC"/>
    <property type="match status" value="4"/>
</dbReference>
<dbReference type="FunFam" id="1.10.418.10:FF:000057">
    <property type="entry name" value="Calmin"/>
    <property type="match status" value="1"/>
</dbReference>
<feature type="region of interest" description="Disordered" evidence="7">
    <location>
        <begin position="1302"/>
        <end position="1329"/>
    </location>
</feature>
<dbReference type="PANTHER" id="PTHR14514:SF4">
    <property type="entry name" value="NESPRIN-2"/>
    <property type="match status" value="1"/>
</dbReference>
<evidence type="ECO:0000259" key="8">
    <source>
        <dbReference type="PROSITE" id="PS50021"/>
    </source>
</evidence>
<dbReference type="SUPFAM" id="SSF47576">
    <property type="entry name" value="Calponin-homology domain, CH-domain"/>
    <property type="match status" value="1"/>
</dbReference>
<feature type="compositionally biased region" description="Polar residues" evidence="7">
    <location>
        <begin position="1393"/>
        <end position="1405"/>
    </location>
</feature>
<dbReference type="PROSITE" id="PS50021">
    <property type="entry name" value="CH"/>
    <property type="match status" value="2"/>
</dbReference>
<dbReference type="InterPro" id="IPR001589">
    <property type="entry name" value="Actinin_actin-bd_CS"/>
</dbReference>
<evidence type="ECO:0000256" key="4">
    <source>
        <dbReference type="ARBA" id="ARBA00023136"/>
    </source>
</evidence>
<keyword evidence="3" id="KW-0677">Repeat</keyword>
<organism evidence="9 10">
    <name type="scientific">Channa striata</name>
    <name type="common">Snakehead murrel</name>
    <name type="synonym">Ophicephalus striatus</name>
    <dbReference type="NCBI Taxonomy" id="64152"/>
    <lineage>
        <taxon>Eukaryota</taxon>
        <taxon>Metazoa</taxon>
        <taxon>Chordata</taxon>
        <taxon>Craniata</taxon>
        <taxon>Vertebrata</taxon>
        <taxon>Euteleostomi</taxon>
        <taxon>Actinopterygii</taxon>
        <taxon>Neopterygii</taxon>
        <taxon>Teleostei</taxon>
        <taxon>Neoteleostei</taxon>
        <taxon>Acanthomorphata</taxon>
        <taxon>Anabantaria</taxon>
        <taxon>Anabantiformes</taxon>
        <taxon>Channoidei</taxon>
        <taxon>Channidae</taxon>
        <taxon>Channa</taxon>
    </lineage>
</organism>
<feature type="coiled-coil region" evidence="6">
    <location>
        <begin position="1811"/>
        <end position="1940"/>
    </location>
</feature>
<dbReference type="Pfam" id="PF25034">
    <property type="entry name" value="Spectrin_SYNE1"/>
    <property type="match status" value="1"/>
</dbReference>
<keyword evidence="6" id="KW-0175">Coiled coil</keyword>
<feature type="region of interest" description="Disordered" evidence="7">
    <location>
        <begin position="1251"/>
        <end position="1283"/>
    </location>
</feature>
<evidence type="ECO:0000256" key="5">
    <source>
        <dbReference type="ARBA" id="ARBA00023203"/>
    </source>
</evidence>
<feature type="compositionally biased region" description="Basic and acidic residues" evidence="7">
    <location>
        <begin position="4017"/>
        <end position="4037"/>
    </location>
</feature>
<dbReference type="PANTHER" id="PTHR14514">
    <property type="entry name" value="PKA ANCHORING PROTEIN"/>
    <property type="match status" value="1"/>
</dbReference>
<feature type="coiled-coil region" evidence="6">
    <location>
        <begin position="2627"/>
        <end position="2661"/>
    </location>
</feature>
<evidence type="ECO:0000313" key="9">
    <source>
        <dbReference type="EMBL" id="KAK2826780.1"/>
    </source>
</evidence>
<dbReference type="Gene3D" id="1.20.58.60">
    <property type="match status" value="3"/>
</dbReference>
<feature type="compositionally biased region" description="Polar residues" evidence="7">
    <location>
        <begin position="1361"/>
        <end position="1373"/>
    </location>
</feature>
<feature type="coiled-coil region" evidence="6">
    <location>
        <begin position="2855"/>
        <end position="2882"/>
    </location>
</feature>
<feature type="compositionally biased region" description="Basic and acidic residues" evidence="7">
    <location>
        <begin position="951"/>
        <end position="963"/>
    </location>
</feature>
<feature type="compositionally biased region" description="Low complexity" evidence="7">
    <location>
        <begin position="1253"/>
        <end position="1277"/>
    </location>
</feature>
<dbReference type="EMBL" id="JAUPFM010000016">
    <property type="protein sequence ID" value="KAK2826780.1"/>
    <property type="molecule type" value="Genomic_DNA"/>
</dbReference>
<accession>A0AA88S9N0</accession>
<name>A0AA88S9N0_CHASR</name>
<feature type="region of interest" description="Disordered" evidence="7">
    <location>
        <begin position="1172"/>
        <end position="1209"/>
    </location>
</feature>
<dbReference type="InterPro" id="IPR018159">
    <property type="entry name" value="Spectrin/alpha-actinin"/>
</dbReference>
<feature type="compositionally biased region" description="Low complexity" evidence="7">
    <location>
        <begin position="1406"/>
        <end position="1446"/>
    </location>
</feature>
<dbReference type="Proteomes" id="UP001187415">
    <property type="component" value="Unassembled WGS sequence"/>
</dbReference>
<feature type="compositionally biased region" description="Basic and acidic residues" evidence="7">
    <location>
        <begin position="4109"/>
        <end position="4126"/>
    </location>
</feature>
<feature type="region of interest" description="Disordered" evidence="7">
    <location>
        <begin position="4475"/>
        <end position="4524"/>
    </location>
</feature>
<feature type="compositionally biased region" description="Low complexity" evidence="7">
    <location>
        <begin position="1462"/>
        <end position="1474"/>
    </location>
</feature>
<evidence type="ECO:0000256" key="1">
    <source>
        <dbReference type="ARBA" id="ARBA00004308"/>
    </source>
</evidence>
<feature type="coiled-coil region" evidence="6">
    <location>
        <begin position="599"/>
        <end position="626"/>
    </location>
</feature>
<feature type="compositionally biased region" description="Low complexity" evidence="7">
    <location>
        <begin position="1374"/>
        <end position="1385"/>
    </location>
</feature>
<feature type="compositionally biased region" description="Basic and acidic residues" evidence="7">
    <location>
        <begin position="931"/>
        <end position="944"/>
    </location>
</feature>
<feature type="compositionally biased region" description="Low complexity" evidence="7">
    <location>
        <begin position="167"/>
        <end position="176"/>
    </location>
</feature>
<feature type="compositionally biased region" description="Polar residues" evidence="7">
    <location>
        <begin position="1302"/>
        <end position="1322"/>
    </location>
</feature>
<dbReference type="InterPro" id="IPR001715">
    <property type="entry name" value="CH_dom"/>
</dbReference>
<evidence type="ECO:0000256" key="6">
    <source>
        <dbReference type="SAM" id="Coils"/>
    </source>
</evidence>
<feature type="region of interest" description="Disordered" evidence="7">
    <location>
        <begin position="1347"/>
        <end position="1507"/>
    </location>
</feature>
<feature type="region of interest" description="Disordered" evidence="7">
    <location>
        <begin position="4055"/>
        <end position="4126"/>
    </location>
</feature>
<dbReference type="Pfam" id="PF00307">
    <property type="entry name" value="CH"/>
    <property type="match status" value="2"/>
</dbReference>
<evidence type="ECO:0000256" key="7">
    <source>
        <dbReference type="SAM" id="MobiDB-lite"/>
    </source>
</evidence>
<evidence type="ECO:0000313" key="10">
    <source>
        <dbReference type="Proteomes" id="UP001187415"/>
    </source>
</evidence>
<feature type="compositionally biased region" description="Polar residues" evidence="7">
    <location>
        <begin position="4066"/>
        <end position="4081"/>
    </location>
</feature>
<feature type="compositionally biased region" description="Low complexity" evidence="7">
    <location>
        <begin position="1176"/>
        <end position="1185"/>
    </location>
</feature>
<feature type="compositionally biased region" description="Basic and acidic residues" evidence="7">
    <location>
        <begin position="4475"/>
        <end position="4488"/>
    </location>
</feature>
<proteinExistence type="predicted"/>
<evidence type="ECO:0000256" key="3">
    <source>
        <dbReference type="ARBA" id="ARBA00022737"/>
    </source>
</evidence>
<comment type="subcellular location">
    <subcellularLocation>
        <location evidence="1">Endomembrane system</location>
    </subcellularLocation>
</comment>
<feature type="compositionally biased region" description="Polar residues" evidence="7">
    <location>
        <begin position="4251"/>
        <end position="4277"/>
    </location>
</feature>
<comment type="caution">
    <text evidence="9">The sequence shown here is derived from an EMBL/GenBank/DDBJ whole genome shotgun (WGS) entry which is preliminary data.</text>
</comment>
<gene>
    <name evidence="9" type="ORF">Q5P01_020994</name>
</gene>
<feature type="domain" description="Calponin-homology (CH)" evidence="8">
    <location>
        <begin position="191"/>
        <end position="297"/>
    </location>
</feature>
<keyword evidence="2" id="KW-0597">Phosphoprotein</keyword>
<keyword evidence="10" id="KW-1185">Reference proteome</keyword>
<feature type="compositionally biased region" description="Polar residues" evidence="7">
    <location>
        <begin position="4496"/>
        <end position="4517"/>
    </location>
</feature>
<feature type="domain" description="Calponin-homology (CH)" evidence="8">
    <location>
        <begin position="34"/>
        <end position="139"/>
    </location>
</feature>
<feature type="region of interest" description="Disordered" evidence="7">
    <location>
        <begin position="926"/>
        <end position="965"/>
    </location>
</feature>
<dbReference type="SUPFAM" id="SSF46966">
    <property type="entry name" value="Spectrin repeat"/>
    <property type="match status" value="2"/>
</dbReference>
<dbReference type="SMART" id="SM00033">
    <property type="entry name" value="CH"/>
    <property type="match status" value="2"/>
</dbReference>
<feature type="compositionally biased region" description="Basic and acidic residues" evidence="7">
    <location>
        <begin position="4292"/>
        <end position="4301"/>
    </location>
</feature>
<feature type="coiled-coil region" evidence="6">
    <location>
        <begin position="2745"/>
        <end position="2772"/>
    </location>
</feature>
<feature type="compositionally biased region" description="Basic and acidic residues" evidence="7">
    <location>
        <begin position="4343"/>
        <end position="4353"/>
    </location>
</feature>
<dbReference type="GO" id="GO:0003779">
    <property type="term" value="F:actin binding"/>
    <property type="evidence" value="ECO:0007669"/>
    <property type="project" value="UniProtKB-KW"/>
</dbReference>
<protein>
    <recommendedName>
        <fullName evidence="8">Calponin-homology (CH) domain-containing protein</fullName>
    </recommendedName>
</protein>
<feature type="compositionally biased region" description="Polar residues" evidence="7">
    <location>
        <begin position="4199"/>
        <end position="4211"/>
    </location>
</feature>
<feature type="compositionally biased region" description="Basic and acidic residues" evidence="7">
    <location>
        <begin position="4215"/>
        <end position="4237"/>
    </location>
</feature>
<feature type="region of interest" description="Disordered" evidence="7">
    <location>
        <begin position="167"/>
        <end position="186"/>
    </location>
</feature>
<feature type="coiled-coil region" evidence="6">
    <location>
        <begin position="3578"/>
        <end position="3605"/>
    </location>
</feature>
<dbReference type="Gene3D" id="1.10.418.10">
    <property type="entry name" value="Calponin-like domain"/>
    <property type="match status" value="2"/>
</dbReference>
<feature type="region of interest" description="Disordered" evidence="7">
    <location>
        <begin position="4339"/>
        <end position="4368"/>
    </location>
</feature>
<feature type="compositionally biased region" description="Polar residues" evidence="7">
    <location>
        <begin position="1191"/>
        <end position="1209"/>
    </location>
</feature>
<feature type="region of interest" description="Disordered" evidence="7">
    <location>
        <begin position="3998"/>
        <end position="4037"/>
    </location>
</feature>
<dbReference type="InterPro" id="IPR036872">
    <property type="entry name" value="CH_dom_sf"/>
</dbReference>
<dbReference type="InterPro" id="IPR057057">
    <property type="entry name" value="Spectrin_SYNE1"/>
</dbReference>
<feature type="compositionally biased region" description="Polar residues" evidence="7">
    <location>
        <begin position="4005"/>
        <end position="4016"/>
    </location>
</feature>
<keyword evidence="4" id="KW-0472">Membrane</keyword>
<dbReference type="PROSITE" id="PS00019">
    <property type="entry name" value="ACTININ_1"/>
    <property type="match status" value="1"/>
</dbReference>
<feature type="region of interest" description="Disordered" evidence="7">
    <location>
        <begin position="4198"/>
        <end position="4301"/>
    </location>
</feature>
<keyword evidence="5" id="KW-0009">Actin-binding</keyword>
<feature type="compositionally biased region" description="Pro residues" evidence="7">
    <location>
        <begin position="1478"/>
        <end position="1495"/>
    </location>
</feature>
<feature type="region of interest" description="Disordered" evidence="7">
    <location>
        <begin position="1723"/>
        <end position="1742"/>
    </location>
</feature>